<evidence type="ECO:0000259" key="8">
    <source>
        <dbReference type="PROSITE" id="PS50850"/>
    </source>
</evidence>
<comment type="subcellular location">
    <subcellularLocation>
        <location evidence="1">Endomembrane system</location>
        <topology evidence="1">Multi-pass membrane protein</topology>
    </subcellularLocation>
</comment>
<evidence type="ECO:0000256" key="6">
    <source>
        <dbReference type="ARBA" id="ARBA00023136"/>
    </source>
</evidence>
<comment type="similarity">
    <text evidence="2">Belongs to the major facilitator superfamily.</text>
</comment>
<dbReference type="Proteomes" id="UP000182521">
    <property type="component" value="Chromosome"/>
</dbReference>
<accession>A0A1J0KRL8</accession>
<reference evidence="10" key="1">
    <citation type="submission" date="2014-10" db="EMBL/GenBank/DDBJ databases">
        <authorList>
            <person name="Kuske C.R."/>
            <person name="Challacombe J.F."/>
            <person name="Daligault H.E."/>
            <person name="Davenport K.W."/>
            <person name="Johnson S.L."/>
            <person name="Siddaramappa S."/>
            <person name="Petersen J.M."/>
        </authorList>
    </citation>
    <scope>NUCLEOTIDE SEQUENCE [LARGE SCALE GENOMIC DNA]</scope>
    <source>
        <strain evidence="10">CA97-1460</strain>
    </source>
</reference>
<dbReference type="PROSITE" id="PS50850">
    <property type="entry name" value="MFS"/>
    <property type="match status" value="1"/>
</dbReference>
<dbReference type="InterPro" id="IPR036259">
    <property type="entry name" value="MFS_trans_sf"/>
</dbReference>
<dbReference type="Pfam" id="PF07690">
    <property type="entry name" value="MFS_1"/>
    <property type="match status" value="1"/>
</dbReference>
<gene>
    <name evidence="9" type="ORF">KX01_358</name>
</gene>
<keyword evidence="3" id="KW-0813">Transport</keyword>
<evidence type="ECO:0000256" key="7">
    <source>
        <dbReference type="SAM" id="Phobius"/>
    </source>
</evidence>
<dbReference type="SUPFAM" id="SSF103473">
    <property type="entry name" value="MFS general substrate transporter"/>
    <property type="match status" value="1"/>
</dbReference>
<evidence type="ECO:0000256" key="3">
    <source>
        <dbReference type="ARBA" id="ARBA00022448"/>
    </source>
</evidence>
<dbReference type="PANTHER" id="PTHR23514:SF3">
    <property type="entry name" value="BYPASS OF STOP CODON PROTEIN 6"/>
    <property type="match status" value="1"/>
</dbReference>
<keyword evidence="10" id="KW-1185">Reference proteome</keyword>
<keyword evidence="4 7" id="KW-0812">Transmembrane</keyword>
<dbReference type="GO" id="GO:0012505">
    <property type="term" value="C:endomembrane system"/>
    <property type="evidence" value="ECO:0007669"/>
    <property type="project" value="UniProtKB-SubCell"/>
</dbReference>
<dbReference type="InterPro" id="IPR051788">
    <property type="entry name" value="MFS_Transporter"/>
</dbReference>
<feature type="transmembrane region" description="Helical" evidence="7">
    <location>
        <begin position="145"/>
        <end position="163"/>
    </location>
</feature>
<dbReference type="STRING" id="1542390.KX01_358"/>
<dbReference type="GO" id="GO:0022857">
    <property type="term" value="F:transmembrane transporter activity"/>
    <property type="evidence" value="ECO:0007669"/>
    <property type="project" value="InterPro"/>
</dbReference>
<evidence type="ECO:0000256" key="1">
    <source>
        <dbReference type="ARBA" id="ARBA00004127"/>
    </source>
</evidence>
<dbReference type="KEGG" id="frc:KX01_358"/>
<proteinExistence type="inferred from homology"/>
<feature type="transmembrane region" description="Helical" evidence="7">
    <location>
        <begin position="102"/>
        <end position="125"/>
    </location>
</feature>
<feature type="domain" description="Major facilitator superfamily (MFS) profile" evidence="8">
    <location>
        <begin position="1"/>
        <end position="198"/>
    </location>
</feature>
<dbReference type="Gene3D" id="1.20.1250.20">
    <property type="entry name" value="MFS general substrate transporter like domains"/>
    <property type="match status" value="1"/>
</dbReference>
<dbReference type="AlphaFoldDB" id="A0A1J0KRL8"/>
<evidence type="ECO:0000313" key="9">
    <source>
        <dbReference type="EMBL" id="APC96401.1"/>
    </source>
</evidence>
<feature type="transmembrane region" description="Helical" evidence="7">
    <location>
        <begin position="175"/>
        <end position="194"/>
    </location>
</feature>
<evidence type="ECO:0000256" key="2">
    <source>
        <dbReference type="ARBA" id="ARBA00008335"/>
    </source>
</evidence>
<dbReference type="InterPro" id="IPR011701">
    <property type="entry name" value="MFS"/>
</dbReference>
<dbReference type="InterPro" id="IPR020846">
    <property type="entry name" value="MFS_dom"/>
</dbReference>
<dbReference type="EMBL" id="CP009654">
    <property type="protein sequence ID" value="APC96401.1"/>
    <property type="molecule type" value="Genomic_DNA"/>
</dbReference>
<sequence>MLGLVKLPIVLVFILSIFIYVFIEQGIQSWLPTFNNSVLHLSDYASVIFASIFALSIATGRIASGFIMKKVYWEKVVIIGLICCAVLILIILPMAQNISGDSWSYLSILTASLLPLIGFFIAPIYPTLCSSILSSQPAHLQSSMAGLIIIFSALGGTIGSRVVSELFTILGGEVAFYIILVPISLLILLVIPYARLHKKANAN</sequence>
<feature type="transmembrane region" description="Helical" evidence="7">
    <location>
        <begin position="43"/>
        <end position="64"/>
    </location>
</feature>
<feature type="transmembrane region" description="Helical" evidence="7">
    <location>
        <begin position="76"/>
        <end position="96"/>
    </location>
</feature>
<dbReference type="PANTHER" id="PTHR23514">
    <property type="entry name" value="BYPASS OF STOP CODON PROTEIN 6"/>
    <property type="match status" value="1"/>
</dbReference>
<dbReference type="GO" id="GO:0016020">
    <property type="term" value="C:membrane"/>
    <property type="evidence" value="ECO:0007669"/>
    <property type="project" value="TreeGrafter"/>
</dbReference>
<feature type="transmembrane region" description="Helical" evidence="7">
    <location>
        <begin position="7"/>
        <end position="23"/>
    </location>
</feature>
<evidence type="ECO:0000256" key="5">
    <source>
        <dbReference type="ARBA" id="ARBA00022989"/>
    </source>
</evidence>
<name>A0A1J0KRL8_9GAMM</name>
<keyword evidence="5 7" id="KW-1133">Transmembrane helix</keyword>
<keyword evidence="6 7" id="KW-0472">Membrane</keyword>
<protein>
    <submittedName>
        <fullName evidence="9">Major Facilitator Superfamily protein</fullName>
    </submittedName>
</protein>
<evidence type="ECO:0000313" key="10">
    <source>
        <dbReference type="Proteomes" id="UP000182521"/>
    </source>
</evidence>
<evidence type="ECO:0000256" key="4">
    <source>
        <dbReference type="ARBA" id="ARBA00022692"/>
    </source>
</evidence>
<organism evidence="9 10">
    <name type="scientific">Francisella frigiditurris</name>
    <dbReference type="NCBI Taxonomy" id="1542390"/>
    <lineage>
        <taxon>Bacteria</taxon>
        <taxon>Pseudomonadati</taxon>
        <taxon>Pseudomonadota</taxon>
        <taxon>Gammaproteobacteria</taxon>
        <taxon>Thiotrichales</taxon>
        <taxon>Francisellaceae</taxon>
        <taxon>Francisella</taxon>
    </lineage>
</organism>